<dbReference type="PROSITE" id="PS01117">
    <property type="entry name" value="HTH_MARR_1"/>
    <property type="match status" value="1"/>
</dbReference>
<dbReference type="PANTHER" id="PTHR42756">
    <property type="entry name" value="TRANSCRIPTIONAL REGULATOR, MARR"/>
    <property type="match status" value="1"/>
</dbReference>
<dbReference type="EMBL" id="BMNW01000001">
    <property type="protein sequence ID" value="GGL98310.1"/>
    <property type="molecule type" value="Genomic_DNA"/>
</dbReference>
<gene>
    <name evidence="5" type="ORF">GCM10009425_06730</name>
</gene>
<keyword evidence="2" id="KW-0238">DNA-binding</keyword>
<dbReference type="InterPro" id="IPR000835">
    <property type="entry name" value="HTH_MarR-typ"/>
</dbReference>
<sequence>MTHFKPDHFSLRYSLGHLIHLVNSLKDRLLDKHLVAYDITSAQFKVLLILARQTADTPAELCRCLSLDSGAMTRMVDRLESKGLIARVRSTTDRRQVRLELTAQGHSLSEQIPQIAADAMNELTGELTRSEVDELERLLKKMLVPAGLLPATEGEQ</sequence>
<evidence type="ECO:0000259" key="4">
    <source>
        <dbReference type="PROSITE" id="PS50995"/>
    </source>
</evidence>
<dbReference type="Gene3D" id="1.10.10.10">
    <property type="entry name" value="Winged helix-like DNA-binding domain superfamily/Winged helix DNA-binding domain"/>
    <property type="match status" value="1"/>
</dbReference>
<evidence type="ECO:0000256" key="1">
    <source>
        <dbReference type="ARBA" id="ARBA00023015"/>
    </source>
</evidence>
<reference evidence="6" key="1">
    <citation type="journal article" date="2019" name="Int. J. Syst. Evol. Microbiol.">
        <title>The Global Catalogue of Microorganisms (GCM) 10K type strain sequencing project: providing services to taxonomists for standard genome sequencing and annotation.</title>
        <authorList>
            <consortium name="The Broad Institute Genomics Platform"/>
            <consortium name="The Broad Institute Genome Sequencing Center for Infectious Disease"/>
            <person name="Wu L."/>
            <person name="Ma J."/>
        </authorList>
    </citation>
    <scope>NUCLEOTIDE SEQUENCE [LARGE SCALE GENOMIC DNA]</scope>
    <source>
        <strain evidence="6">JCM 13501</strain>
    </source>
</reference>
<name>A0ABQ2GJI1_9PSED</name>
<comment type="caution">
    <text evidence="5">The sequence shown here is derived from an EMBL/GenBank/DDBJ whole genome shotgun (WGS) entry which is preliminary data.</text>
</comment>
<organism evidence="5 6">
    <name type="scientific">Pseudomonas asuensis</name>
    <dbReference type="NCBI Taxonomy" id="1825787"/>
    <lineage>
        <taxon>Bacteria</taxon>
        <taxon>Pseudomonadati</taxon>
        <taxon>Pseudomonadota</taxon>
        <taxon>Gammaproteobacteria</taxon>
        <taxon>Pseudomonadales</taxon>
        <taxon>Pseudomonadaceae</taxon>
        <taxon>Pseudomonas</taxon>
    </lineage>
</organism>
<dbReference type="InterPro" id="IPR036390">
    <property type="entry name" value="WH_DNA-bd_sf"/>
</dbReference>
<dbReference type="SUPFAM" id="SSF46785">
    <property type="entry name" value="Winged helix' DNA-binding domain"/>
    <property type="match status" value="1"/>
</dbReference>
<keyword evidence="1" id="KW-0805">Transcription regulation</keyword>
<evidence type="ECO:0000256" key="2">
    <source>
        <dbReference type="ARBA" id="ARBA00023125"/>
    </source>
</evidence>
<evidence type="ECO:0000256" key="3">
    <source>
        <dbReference type="ARBA" id="ARBA00023163"/>
    </source>
</evidence>
<feature type="domain" description="HTH marR-type" evidence="4">
    <location>
        <begin position="12"/>
        <end position="144"/>
    </location>
</feature>
<dbReference type="InterPro" id="IPR023187">
    <property type="entry name" value="Tscrpt_reg_MarR-type_CS"/>
</dbReference>
<dbReference type="SMART" id="SM00347">
    <property type="entry name" value="HTH_MARR"/>
    <property type="match status" value="1"/>
</dbReference>
<dbReference type="PRINTS" id="PR00598">
    <property type="entry name" value="HTHMARR"/>
</dbReference>
<dbReference type="PANTHER" id="PTHR42756:SF1">
    <property type="entry name" value="TRANSCRIPTIONAL REPRESSOR OF EMRAB OPERON"/>
    <property type="match status" value="1"/>
</dbReference>
<dbReference type="RefSeq" id="WP_188864630.1">
    <property type="nucleotide sequence ID" value="NZ_BMNW01000001.1"/>
</dbReference>
<dbReference type="Proteomes" id="UP000616499">
    <property type="component" value="Unassembled WGS sequence"/>
</dbReference>
<dbReference type="InterPro" id="IPR036388">
    <property type="entry name" value="WH-like_DNA-bd_sf"/>
</dbReference>
<accession>A0ABQ2GJI1</accession>
<proteinExistence type="predicted"/>
<evidence type="ECO:0000313" key="6">
    <source>
        <dbReference type="Proteomes" id="UP000616499"/>
    </source>
</evidence>
<protein>
    <submittedName>
        <fullName evidence="5">MarR family transcriptional regulator</fullName>
    </submittedName>
</protein>
<keyword evidence="6" id="KW-1185">Reference proteome</keyword>
<dbReference type="PROSITE" id="PS50995">
    <property type="entry name" value="HTH_MARR_2"/>
    <property type="match status" value="1"/>
</dbReference>
<evidence type="ECO:0000313" key="5">
    <source>
        <dbReference type="EMBL" id="GGL98310.1"/>
    </source>
</evidence>
<keyword evidence="3" id="KW-0804">Transcription</keyword>
<dbReference type="Pfam" id="PF01047">
    <property type="entry name" value="MarR"/>
    <property type="match status" value="1"/>
</dbReference>